<dbReference type="PROSITE" id="PS50157">
    <property type="entry name" value="ZINC_FINGER_C2H2_2"/>
    <property type="match status" value="1"/>
</dbReference>
<dbReference type="InterPro" id="IPR013087">
    <property type="entry name" value="Znf_C2H2_type"/>
</dbReference>
<proteinExistence type="predicted"/>
<keyword evidence="1" id="KW-0862">Zinc</keyword>
<keyword evidence="5" id="KW-1185">Reference proteome</keyword>
<keyword evidence="1" id="KW-0479">Metal-binding</keyword>
<name>A0A165MY13_9APHY</name>
<dbReference type="PROSITE" id="PS00028">
    <property type="entry name" value="ZINC_FINGER_C2H2_1"/>
    <property type="match status" value="1"/>
</dbReference>
<reference evidence="4 5" key="1">
    <citation type="journal article" date="2016" name="Mol. Biol. Evol.">
        <title>Comparative Genomics of Early-Diverging Mushroom-Forming Fungi Provides Insights into the Origins of Lignocellulose Decay Capabilities.</title>
        <authorList>
            <person name="Nagy L.G."/>
            <person name="Riley R."/>
            <person name="Tritt A."/>
            <person name="Adam C."/>
            <person name="Daum C."/>
            <person name="Floudas D."/>
            <person name="Sun H."/>
            <person name="Yadav J.S."/>
            <person name="Pangilinan J."/>
            <person name="Larsson K.H."/>
            <person name="Matsuura K."/>
            <person name="Barry K."/>
            <person name="Labutti K."/>
            <person name="Kuo R."/>
            <person name="Ohm R.A."/>
            <person name="Bhattacharya S.S."/>
            <person name="Shirouzu T."/>
            <person name="Yoshinaga Y."/>
            <person name="Martin F.M."/>
            <person name="Grigoriev I.V."/>
            <person name="Hibbett D.S."/>
        </authorList>
    </citation>
    <scope>NUCLEOTIDE SEQUENCE [LARGE SCALE GENOMIC DNA]</scope>
    <source>
        <strain evidence="4 5">L-15889</strain>
    </source>
</reference>
<feature type="compositionally biased region" description="Polar residues" evidence="2">
    <location>
        <begin position="116"/>
        <end position="129"/>
    </location>
</feature>
<sequence length="443" mass="48982">MADRQPPSTPSTPPSESDAGSLNDAEDTVAFSSDALTASILRSTDWLDDWLNLDDWPTNADCDWTSLPMFDWDLEQPPNNDHVDPLRSPTCSTSASAPQPIPPPIATVEDCGASGDSDTTAKNVFQALSSDALPPRGDEHVAQLEVASDVKIDELEYQLPEPDHGRSPDMDGARGDSDNTLCSTSHLEGGGEDPRSSPPSTPPRITRARLRYARSRWLPPTCEFEVEATRERPALARARRPNSGLDDDDYNPLACSLPRTHKPETKLFRRRSAPEDDSDEEYQPSSSSLSRGTKRAKHDAGTATYACKRGESEDDSDEEYQPSSSSSSTIRGTKKAKHDAGTATYACKQGECARKPKTFTRKYDLERHSKEVHERKGYECLHCNTVLSRKDAARRHSRTVHPRRAFRYRVARTRTTEAEPEYMKMPDAGALDPAAGQEYYPGA</sequence>
<feature type="region of interest" description="Disordered" evidence="2">
    <location>
        <begin position="75"/>
        <end position="340"/>
    </location>
</feature>
<dbReference type="SMART" id="SM00355">
    <property type="entry name" value="ZnF_C2H2"/>
    <property type="match status" value="2"/>
</dbReference>
<dbReference type="Gene3D" id="3.30.160.60">
    <property type="entry name" value="Classic Zinc Finger"/>
    <property type="match status" value="1"/>
</dbReference>
<evidence type="ECO:0000313" key="5">
    <source>
        <dbReference type="Proteomes" id="UP000076727"/>
    </source>
</evidence>
<dbReference type="STRING" id="1314783.A0A165MY13"/>
<accession>A0A165MY13</accession>
<evidence type="ECO:0000259" key="3">
    <source>
        <dbReference type="PROSITE" id="PS50157"/>
    </source>
</evidence>
<evidence type="ECO:0000256" key="1">
    <source>
        <dbReference type="PROSITE-ProRule" id="PRU00042"/>
    </source>
</evidence>
<dbReference type="EMBL" id="KV429092">
    <property type="protein sequence ID" value="KZT66265.1"/>
    <property type="molecule type" value="Genomic_DNA"/>
</dbReference>
<organism evidence="4 5">
    <name type="scientific">Daedalea quercina L-15889</name>
    <dbReference type="NCBI Taxonomy" id="1314783"/>
    <lineage>
        <taxon>Eukaryota</taxon>
        <taxon>Fungi</taxon>
        <taxon>Dikarya</taxon>
        <taxon>Basidiomycota</taxon>
        <taxon>Agaricomycotina</taxon>
        <taxon>Agaricomycetes</taxon>
        <taxon>Polyporales</taxon>
        <taxon>Fomitopsis</taxon>
    </lineage>
</organism>
<dbReference type="Proteomes" id="UP000076727">
    <property type="component" value="Unassembled WGS sequence"/>
</dbReference>
<dbReference type="OrthoDB" id="8922241at2759"/>
<evidence type="ECO:0000256" key="2">
    <source>
        <dbReference type="SAM" id="MobiDB-lite"/>
    </source>
</evidence>
<feature type="compositionally biased region" description="Basic and acidic residues" evidence="2">
    <location>
        <begin position="136"/>
        <end position="154"/>
    </location>
</feature>
<dbReference type="AlphaFoldDB" id="A0A165MY13"/>
<protein>
    <recommendedName>
        <fullName evidence="3">C2H2-type domain-containing protein</fullName>
    </recommendedName>
</protein>
<feature type="region of interest" description="Disordered" evidence="2">
    <location>
        <begin position="417"/>
        <end position="443"/>
    </location>
</feature>
<feature type="domain" description="C2H2-type" evidence="3">
    <location>
        <begin position="378"/>
        <end position="401"/>
    </location>
</feature>
<feature type="compositionally biased region" description="Basic and acidic residues" evidence="2">
    <location>
        <begin position="161"/>
        <end position="177"/>
    </location>
</feature>
<feature type="region of interest" description="Disordered" evidence="2">
    <location>
        <begin position="1"/>
        <end position="25"/>
    </location>
</feature>
<gene>
    <name evidence="4" type="ORF">DAEQUDRAFT_768183</name>
</gene>
<keyword evidence="1" id="KW-0863">Zinc-finger</keyword>
<dbReference type="GO" id="GO:0008270">
    <property type="term" value="F:zinc ion binding"/>
    <property type="evidence" value="ECO:0007669"/>
    <property type="project" value="UniProtKB-KW"/>
</dbReference>
<evidence type="ECO:0000313" key="4">
    <source>
        <dbReference type="EMBL" id="KZT66265.1"/>
    </source>
</evidence>